<accession>Q21BE5</accession>
<proteinExistence type="inferred from homology"/>
<dbReference type="KEGG" id="rpc:RPC_0719"/>
<dbReference type="Gene3D" id="3.40.50.300">
    <property type="entry name" value="P-loop containing nucleotide triphosphate hydrolases"/>
    <property type="match status" value="2"/>
</dbReference>
<evidence type="ECO:0000313" key="8">
    <source>
        <dbReference type="EMBL" id="ABD86291.1"/>
    </source>
</evidence>
<evidence type="ECO:0000259" key="7">
    <source>
        <dbReference type="PROSITE" id="PS50893"/>
    </source>
</evidence>
<dbReference type="AlphaFoldDB" id="Q21BE5"/>
<keyword evidence="1" id="KW-0677">Repeat</keyword>
<dbReference type="HOGENOM" id="CLU_000604_36_0_5"/>
<dbReference type="Pfam" id="PF12848">
    <property type="entry name" value="ABC_tran_Xtn"/>
    <property type="match status" value="1"/>
</dbReference>
<dbReference type="InterPro" id="IPR027417">
    <property type="entry name" value="P-loop_NTPase"/>
</dbReference>
<dbReference type="PROSITE" id="PS00211">
    <property type="entry name" value="ABC_TRANSPORTER_1"/>
    <property type="match status" value="2"/>
</dbReference>
<dbReference type="PROSITE" id="PS50893">
    <property type="entry name" value="ABC_TRANSPORTER_2"/>
    <property type="match status" value="2"/>
</dbReference>
<name>Q21BE5_RHOPB</name>
<dbReference type="PANTHER" id="PTHR19211:SF14">
    <property type="entry name" value="ATP-BINDING CASSETTE SUB-FAMILY F MEMBER 1"/>
    <property type="match status" value="1"/>
</dbReference>
<keyword evidence="2" id="KW-0547">Nucleotide-binding</keyword>
<comment type="similarity">
    <text evidence="5">Belongs to the ABC transporter superfamily. ABCF family. YbiT subfamily.</text>
</comment>
<feature type="domain" description="ABC transporter" evidence="7">
    <location>
        <begin position="325"/>
        <end position="539"/>
    </location>
</feature>
<dbReference type="CDD" id="cd03221">
    <property type="entry name" value="ABCF_EF-3"/>
    <property type="match status" value="2"/>
</dbReference>
<dbReference type="InterPro" id="IPR050611">
    <property type="entry name" value="ABCF"/>
</dbReference>
<dbReference type="PANTHER" id="PTHR19211">
    <property type="entry name" value="ATP-BINDING TRANSPORT PROTEIN-RELATED"/>
    <property type="match status" value="1"/>
</dbReference>
<dbReference type="InterPro" id="IPR003593">
    <property type="entry name" value="AAA+_ATPase"/>
</dbReference>
<dbReference type="eggNOG" id="COG0488">
    <property type="taxonomic scope" value="Bacteria"/>
</dbReference>
<organism evidence="8">
    <name type="scientific">Rhodopseudomonas palustris (strain BisB18)</name>
    <dbReference type="NCBI Taxonomy" id="316056"/>
    <lineage>
        <taxon>Bacteria</taxon>
        <taxon>Pseudomonadati</taxon>
        <taxon>Pseudomonadota</taxon>
        <taxon>Alphaproteobacteria</taxon>
        <taxon>Hyphomicrobiales</taxon>
        <taxon>Nitrobacteraceae</taxon>
        <taxon>Rhodopseudomonas</taxon>
    </lineage>
</organism>
<dbReference type="RefSeq" id="WP_011471199.1">
    <property type="nucleotide sequence ID" value="NC_007925.1"/>
</dbReference>
<dbReference type="GO" id="GO:0005524">
    <property type="term" value="F:ATP binding"/>
    <property type="evidence" value="ECO:0007669"/>
    <property type="project" value="UniProtKB-KW"/>
</dbReference>
<evidence type="ECO:0000256" key="6">
    <source>
        <dbReference type="ARBA" id="ARBA00074044"/>
    </source>
</evidence>
<evidence type="ECO:0000256" key="1">
    <source>
        <dbReference type="ARBA" id="ARBA00022737"/>
    </source>
</evidence>
<evidence type="ECO:0000256" key="4">
    <source>
        <dbReference type="ARBA" id="ARBA00024722"/>
    </source>
</evidence>
<dbReference type="GO" id="GO:0016887">
    <property type="term" value="F:ATP hydrolysis activity"/>
    <property type="evidence" value="ECO:0007669"/>
    <property type="project" value="InterPro"/>
</dbReference>
<dbReference type="STRING" id="316056.RPC_0719"/>
<feature type="domain" description="ABC transporter" evidence="7">
    <location>
        <begin position="2"/>
        <end position="258"/>
    </location>
</feature>
<dbReference type="SUPFAM" id="SSF52540">
    <property type="entry name" value="P-loop containing nucleoside triphosphate hydrolases"/>
    <property type="match status" value="2"/>
</dbReference>
<dbReference type="OrthoDB" id="8133084at2"/>
<dbReference type="InterPro" id="IPR032781">
    <property type="entry name" value="ABC_tran_Xtn"/>
</dbReference>
<evidence type="ECO:0000256" key="3">
    <source>
        <dbReference type="ARBA" id="ARBA00022840"/>
    </source>
</evidence>
<evidence type="ECO:0000256" key="2">
    <source>
        <dbReference type="ARBA" id="ARBA00022741"/>
    </source>
</evidence>
<protein>
    <recommendedName>
        <fullName evidence="6">Probable ATP-binding protein YbiT</fullName>
    </recommendedName>
</protein>
<dbReference type="FunFam" id="3.40.50.300:FF:000070">
    <property type="entry name" value="Putative ABC transporter ATP-binding component"/>
    <property type="match status" value="1"/>
</dbReference>
<dbReference type="SMART" id="SM00382">
    <property type="entry name" value="AAA"/>
    <property type="match status" value="2"/>
</dbReference>
<evidence type="ECO:0000256" key="5">
    <source>
        <dbReference type="ARBA" id="ARBA00061551"/>
    </source>
</evidence>
<keyword evidence="3" id="KW-0067">ATP-binding</keyword>
<dbReference type="FunFam" id="3.40.50.300:FF:000011">
    <property type="entry name" value="Putative ABC transporter ATP-binding component"/>
    <property type="match status" value="1"/>
</dbReference>
<reference evidence="8" key="1">
    <citation type="submission" date="2006-03" db="EMBL/GenBank/DDBJ databases">
        <title>Complete sequence of Rhodopseudomonas palustris BisB18.</title>
        <authorList>
            <consortium name="US DOE Joint Genome Institute"/>
            <person name="Copeland A."/>
            <person name="Lucas S."/>
            <person name="Lapidus A."/>
            <person name="Barry K."/>
            <person name="Detter J.C."/>
            <person name="Glavina del Rio T."/>
            <person name="Hammon N."/>
            <person name="Israni S."/>
            <person name="Dalin E."/>
            <person name="Tice H."/>
            <person name="Pitluck S."/>
            <person name="Chain P."/>
            <person name="Malfatti S."/>
            <person name="Shin M."/>
            <person name="Vergez L."/>
            <person name="Schmutz J."/>
            <person name="Larimer F."/>
            <person name="Land M."/>
            <person name="Hauser L."/>
            <person name="Pelletier D.A."/>
            <person name="Kyrpides N."/>
            <person name="Anderson I."/>
            <person name="Oda Y."/>
            <person name="Harwood C.S."/>
            <person name="Richardson P."/>
        </authorList>
    </citation>
    <scope>NUCLEOTIDE SEQUENCE [LARGE SCALE GENOMIC DNA]</scope>
    <source>
        <strain evidence="8">BisB18</strain>
    </source>
</reference>
<dbReference type="InterPro" id="IPR003439">
    <property type="entry name" value="ABC_transporter-like_ATP-bd"/>
</dbReference>
<comment type="function">
    <text evidence="4">Involved in beta-(1--&gt;2)glucan export. Transmembrane domains (TMD) form a pore in the inner membrane and the ATP-binding domain (NBD) is responsible for energy generation.</text>
</comment>
<sequence>MIRLDNISKQNGHQIVFIEASAALLKGEKVGLVGPNGAGKTTLFRLITGQELPDEGQVAVDRGVTIGYFSQDVGEMAGRSAVAEVMDGAGPVSAVALELKELEHALGDPEQADQMEQILERYGEVQHRFEELDGYALEGRAREVLAGLSFSQEMMEGDVGKLSGGWKMRVALARILLMRPDAMLLDEPSNHLDLESLIWLEQFLKGYEGALLMTSHDREFMNRIVTKVVEIDGGALTSYSGNYEFYEAQRALSEKQQQAQFERQQAMLAKEIKFIERFKARASHAAQVQSRVKKLDKIERVEPPKRRQTVAFDFLPAPRSGEDVVTLKKVQKGYGKRVIYDGLDFQVGRRERWAVMGINGAGKSTLLKLVAGATEPDDGAVALGGSVKMGYFAQHAMDLIDGEDTVFESLEHWFPQAGQGSLRALAGCFGFSGDDVEKRCRVLSGGEKARLVMAKMLFDPPNFLVLDEPTNHLDIATKEMLITALSQYEGTMLFVSHDRHFLAALSNRVLELTPEGIHQYGGGYTEYVARTGQEAPGLHS</sequence>
<dbReference type="InterPro" id="IPR017871">
    <property type="entry name" value="ABC_transporter-like_CS"/>
</dbReference>
<dbReference type="EMBL" id="CP000301">
    <property type="protein sequence ID" value="ABD86291.1"/>
    <property type="molecule type" value="Genomic_DNA"/>
</dbReference>
<gene>
    <name evidence="8" type="ordered locus">RPC_0719</name>
</gene>
<dbReference type="Pfam" id="PF00005">
    <property type="entry name" value="ABC_tran"/>
    <property type="match status" value="2"/>
</dbReference>